<keyword evidence="1" id="KW-0479">Metal-binding</keyword>
<dbReference type="GO" id="GO:0003677">
    <property type="term" value="F:DNA binding"/>
    <property type="evidence" value="ECO:0007669"/>
    <property type="project" value="InterPro"/>
</dbReference>
<organism evidence="5 6">
    <name type="scientific">Sarocladium strictum</name>
    <name type="common">Black bundle disease fungus</name>
    <name type="synonym">Acremonium strictum</name>
    <dbReference type="NCBI Taxonomy" id="5046"/>
    <lineage>
        <taxon>Eukaryota</taxon>
        <taxon>Fungi</taxon>
        <taxon>Dikarya</taxon>
        <taxon>Ascomycota</taxon>
        <taxon>Pezizomycotina</taxon>
        <taxon>Sordariomycetes</taxon>
        <taxon>Hypocreomycetidae</taxon>
        <taxon>Hypocreales</taxon>
        <taxon>Sarocladiaceae</taxon>
        <taxon>Sarocladium</taxon>
    </lineage>
</organism>
<dbReference type="Pfam" id="PF00172">
    <property type="entry name" value="Zn_clus"/>
    <property type="match status" value="1"/>
</dbReference>
<dbReference type="PANTHER" id="PTHR46910">
    <property type="entry name" value="TRANSCRIPTION FACTOR PDR1"/>
    <property type="match status" value="1"/>
</dbReference>
<evidence type="ECO:0000256" key="3">
    <source>
        <dbReference type="SAM" id="MobiDB-lite"/>
    </source>
</evidence>
<reference evidence="5" key="1">
    <citation type="submission" date="2022-10" db="EMBL/GenBank/DDBJ databases">
        <title>Determination and structural analysis of whole genome sequence of Sarocladium strictum F4-1.</title>
        <authorList>
            <person name="Hu L."/>
            <person name="Jiang Y."/>
        </authorList>
    </citation>
    <scope>NUCLEOTIDE SEQUENCE</scope>
    <source>
        <strain evidence="5">F4-1</strain>
    </source>
</reference>
<evidence type="ECO:0000259" key="4">
    <source>
        <dbReference type="PROSITE" id="PS50048"/>
    </source>
</evidence>
<dbReference type="Gene3D" id="4.10.240.10">
    <property type="entry name" value="Zn(2)-C6 fungal-type DNA-binding domain"/>
    <property type="match status" value="1"/>
</dbReference>
<dbReference type="Proteomes" id="UP001175261">
    <property type="component" value="Unassembled WGS sequence"/>
</dbReference>
<dbReference type="Pfam" id="PF04082">
    <property type="entry name" value="Fungal_trans"/>
    <property type="match status" value="1"/>
</dbReference>
<keyword evidence="2" id="KW-0539">Nucleus</keyword>
<evidence type="ECO:0000313" key="5">
    <source>
        <dbReference type="EMBL" id="KAK0383939.1"/>
    </source>
</evidence>
<comment type="caution">
    <text evidence="5">The sequence shown here is derived from an EMBL/GenBank/DDBJ whole genome shotgun (WGS) entry which is preliminary data.</text>
</comment>
<dbReference type="CDD" id="cd12148">
    <property type="entry name" value="fungal_TF_MHR"/>
    <property type="match status" value="1"/>
</dbReference>
<feature type="region of interest" description="Disordered" evidence="3">
    <location>
        <begin position="60"/>
        <end position="138"/>
    </location>
</feature>
<dbReference type="InterPro" id="IPR007219">
    <property type="entry name" value="XnlR_reg_dom"/>
</dbReference>
<dbReference type="AlphaFoldDB" id="A0AA39GBI6"/>
<dbReference type="GO" id="GO:0000981">
    <property type="term" value="F:DNA-binding transcription factor activity, RNA polymerase II-specific"/>
    <property type="evidence" value="ECO:0007669"/>
    <property type="project" value="InterPro"/>
</dbReference>
<proteinExistence type="predicted"/>
<dbReference type="CDD" id="cd00067">
    <property type="entry name" value="GAL4"/>
    <property type="match status" value="1"/>
</dbReference>
<dbReference type="GO" id="GO:0008270">
    <property type="term" value="F:zinc ion binding"/>
    <property type="evidence" value="ECO:0007669"/>
    <property type="project" value="InterPro"/>
</dbReference>
<feature type="compositionally biased region" description="Low complexity" evidence="3">
    <location>
        <begin position="72"/>
        <end position="94"/>
    </location>
</feature>
<name>A0AA39GBI6_SARSR</name>
<sequence length="753" mass="83371">MTSHDERMNAAASPPKRRQATACDWCRAHKVKCDTQQPSCRNCERRGVPCITVNLRRPEAEGQRLQPRGRRSLGSQRSSSTAPSPASADDASTSCAVGGRRRRIGRGSATQRGGQRRPSDTADRETSPSQYPSKPWLPAQRTFEAQTPDKLLPAVFSTPFDSEDARQSDGQLEAEDHTNVTLTGDKGRFQHQASSFGSSQHIMVQWLDLFFARCPTWTSILPLFQHGLAYSVSVSLPLENKLPGLPESPRAEHLTGLFCSRIYPIFPVIDADAFRTSLNRICGKVGHQPSQALEAQDYPLLASAYAVLSAAADEEAGGACVEGTQYLQAAYSLYAHLVATPCTESVQALLLITLILRNRNKDGAAWGSLSQAICIAQSAGLHRHVLDHTRAELSQDGKTTKTSCASPDVGTDADLGARLWWAAYTLERAMVLETGRSSLIHDESWDQAIPCRIGTPTSGKPSFDYFHALVRLAQIKARAIRHLYGSKYQGKSVRALLFEMGSIDRALLDWANSFPERIRPGRDLFCGMSDLHLATYVSLDYHQTMIALHRPALMSAPGFLRNRINEYCAGTPWHHRLHFSLCIAAASARAILKAMSDLRLHADTSHIITANQTLSAILALSIYVTKAPMNFMNKSDVALLSTFIEQLEVEYAEMSQDSDFTKGLRTLRLQLYNCTNSLRQHKATAVSVQQDLVQPQVLSHDSILGDMDYGTGVADLEESWSNFWHQDFGDFLSHHVEQDVMNTYLLGLEQTWE</sequence>
<evidence type="ECO:0000256" key="2">
    <source>
        <dbReference type="ARBA" id="ARBA00023242"/>
    </source>
</evidence>
<protein>
    <recommendedName>
        <fullName evidence="4">Zn(2)-C6 fungal-type domain-containing protein</fullName>
    </recommendedName>
</protein>
<dbReference type="SMART" id="SM00906">
    <property type="entry name" value="Fungal_trans"/>
    <property type="match status" value="1"/>
</dbReference>
<dbReference type="PROSITE" id="PS00463">
    <property type="entry name" value="ZN2_CY6_FUNGAL_1"/>
    <property type="match status" value="1"/>
</dbReference>
<dbReference type="InterPro" id="IPR050987">
    <property type="entry name" value="AtrR-like"/>
</dbReference>
<feature type="region of interest" description="Disordered" evidence="3">
    <location>
        <begin position="1"/>
        <end position="22"/>
    </location>
</feature>
<dbReference type="EMBL" id="JAPDFR010000008">
    <property type="protein sequence ID" value="KAK0383939.1"/>
    <property type="molecule type" value="Genomic_DNA"/>
</dbReference>
<dbReference type="PANTHER" id="PTHR46910:SF1">
    <property type="entry name" value="MISCELLANEOUS ZN(II)2CYS6 TRANSCRIPTION FACTOR (EUROFUNG)-RELATED"/>
    <property type="match status" value="1"/>
</dbReference>
<dbReference type="GO" id="GO:0006351">
    <property type="term" value="P:DNA-templated transcription"/>
    <property type="evidence" value="ECO:0007669"/>
    <property type="project" value="InterPro"/>
</dbReference>
<evidence type="ECO:0000256" key="1">
    <source>
        <dbReference type="ARBA" id="ARBA00022723"/>
    </source>
</evidence>
<accession>A0AA39GBI6</accession>
<feature type="compositionally biased region" description="Basic and acidic residues" evidence="3">
    <location>
        <begin position="117"/>
        <end position="126"/>
    </location>
</feature>
<dbReference type="InterPro" id="IPR036864">
    <property type="entry name" value="Zn2-C6_fun-type_DNA-bd_sf"/>
</dbReference>
<dbReference type="PROSITE" id="PS50048">
    <property type="entry name" value="ZN2_CY6_FUNGAL_2"/>
    <property type="match status" value="1"/>
</dbReference>
<keyword evidence="6" id="KW-1185">Reference proteome</keyword>
<dbReference type="SMART" id="SM00066">
    <property type="entry name" value="GAL4"/>
    <property type="match status" value="1"/>
</dbReference>
<feature type="domain" description="Zn(2)-C6 fungal-type" evidence="4">
    <location>
        <begin position="22"/>
        <end position="52"/>
    </location>
</feature>
<evidence type="ECO:0000313" key="6">
    <source>
        <dbReference type="Proteomes" id="UP001175261"/>
    </source>
</evidence>
<dbReference type="SUPFAM" id="SSF57701">
    <property type="entry name" value="Zn2/Cys6 DNA-binding domain"/>
    <property type="match status" value="1"/>
</dbReference>
<gene>
    <name evidence="5" type="ORF">NLU13_8030</name>
</gene>
<dbReference type="InterPro" id="IPR001138">
    <property type="entry name" value="Zn2Cys6_DnaBD"/>
</dbReference>